<proteinExistence type="predicted"/>
<dbReference type="Pfam" id="PF09346">
    <property type="entry name" value="SMI1_KNR4"/>
    <property type="match status" value="1"/>
</dbReference>
<sequence>MTIKSILQKIDAIRAKKITLPPSQNAIAFNPTLNADEIALFEKKWKIELPDGFKSFLSEIGNGGFGPGHGLIPLGTESILDPRIPVGDRDTMDTEKDFAYGSAWNYEPLRRAMEEGTADQDQLMEYYFSVDRISGAIRVCDWGGGGLGLLVVKGREHGKVWCDYRGDFGGIFPETFSGEDSGHMSFLQWYEAWLDEIVSEVPLEERRFW</sequence>
<dbReference type="AlphaFoldDB" id="A0A165Q273"/>
<dbReference type="STRING" id="1007103.GCA_000213315_01108"/>
<dbReference type="RefSeq" id="WP_063187039.1">
    <property type="nucleotide sequence ID" value="NZ_LQRA01000093.1"/>
</dbReference>
<feature type="domain" description="Knr4/Smi1-like" evidence="1">
    <location>
        <begin position="32"/>
        <end position="196"/>
    </location>
</feature>
<dbReference type="SMART" id="SM00860">
    <property type="entry name" value="SMI1_KNR4"/>
    <property type="match status" value="1"/>
</dbReference>
<evidence type="ECO:0000313" key="2">
    <source>
        <dbReference type="EMBL" id="KZE73409.1"/>
    </source>
</evidence>
<keyword evidence="3" id="KW-1185">Reference proteome</keyword>
<dbReference type="Gene3D" id="3.40.1580.10">
    <property type="entry name" value="SMI1/KNR4-like"/>
    <property type="match status" value="1"/>
</dbReference>
<evidence type="ECO:0000259" key="1">
    <source>
        <dbReference type="SMART" id="SM00860"/>
    </source>
</evidence>
<organism evidence="2 3">
    <name type="scientific">Paenibacillus elgii</name>
    <dbReference type="NCBI Taxonomy" id="189691"/>
    <lineage>
        <taxon>Bacteria</taxon>
        <taxon>Bacillati</taxon>
        <taxon>Bacillota</taxon>
        <taxon>Bacilli</taxon>
        <taxon>Bacillales</taxon>
        <taxon>Paenibacillaceae</taxon>
        <taxon>Paenibacillus</taxon>
    </lineage>
</organism>
<protein>
    <recommendedName>
        <fullName evidence="1">Knr4/Smi1-like domain-containing protein</fullName>
    </recommendedName>
</protein>
<dbReference type="EMBL" id="LQRA01000093">
    <property type="protein sequence ID" value="KZE73409.1"/>
    <property type="molecule type" value="Genomic_DNA"/>
</dbReference>
<dbReference type="Proteomes" id="UP000076563">
    <property type="component" value="Unassembled WGS sequence"/>
</dbReference>
<name>A0A165Q273_9BACL</name>
<comment type="caution">
    <text evidence="2">The sequence shown here is derived from an EMBL/GenBank/DDBJ whole genome shotgun (WGS) entry which is preliminary data.</text>
</comment>
<dbReference type="InterPro" id="IPR018958">
    <property type="entry name" value="Knr4/Smi1-like_dom"/>
</dbReference>
<evidence type="ECO:0000313" key="3">
    <source>
        <dbReference type="Proteomes" id="UP000076563"/>
    </source>
</evidence>
<reference evidence="3" key="1">
    <citation type="submission" date="2016-01" db="EMBL/GenBank/DDBJ databases">
        <title>Draft genome of Chromobacterium sp. F49.</title>
        <authorList>
            <person name="Hong K.W."/>
        </authorList>
    </citation>
    <scope>NUCLEOTIDE SEQUENCE [LARGE SCALE GENOMIC DNA]</scope>
    <source>
        <strain evidence="3">M63</strain>
    </source>
</reference>
<gene>
    <name evidence="2" type="ORF">AV654_32545</name>
</gene>
<dbReference type="InterPro" id="IPR037883">
    <property type="entry name" value="Knr4/Smi1-like_sf"/>
</dbReference>
<dbReference type="eggNOG" id="COG5010">
    <property type="taxonomic scope" value="Bacteria"/>
</dbReference>
<accession>A0A165Q273</accession>
<dbReference type="SUPFAM" id="SSF160631">
    <property type="entry name" value="SMI1/KNR4-like"/>
    <property type="match status" value="1"/>
</dbReference>
<dbReference type="OrthoDB" id="1190024at2"/>